<organism evidence="3 4">
    <name type="scientific">Neolewinella xylanilytica</name>
    <dbReference type="NCBI Taxonomy" id="1514080"/>
    <lineage>
        <taxon>Bacteria</taxon>
        <taxon>Pseudomonadati</taxon>
        <taxon>Bacteroidota</taxon>
        <taxon>Saprospiria</taxon>
        <taxon>Saprospirales</taxon>
        <taxon>Lewinellaceae</taxon>
        <taxon>Neolewinella</taxon>
    </lineage>
</organism>
<dbReference type="AlphaFoldDB" id="A0A2S6I9G2"/>
<dbReference type="InterPro" id="IPR011050">
    <property type="entry name" value="Pectin_lyase_fold/virulence"/>
</dbReference>
<evidence type="ECO:0000313" key="4">
    <source>
        <dbReference type="Proteomes" id="UP000237662"/>
    </source>
</evidence>
<dbReference type="Pfam" id="PF13229">
    <property type="entry name" value="Beta_helix"/>
    <property type="match status" value="1"/>
</dbReference>
<dbReference type="SUPFAM" id="SSF51126">
    <property type="entry name" value="Pectin lyase-like"/>
    <property type="match status" value="1"/>
</dbReference>
<feature type="region of interest" description="Disordered" evidence="1">
    <location>
        <begin position="475"/>
        <end position="497"/>
    </location>
</feature>
<evidence type="ECO:0000313" key="3">
    <source>
        <dbReference type="EMBL" id="PPK88131.1"/>
    </source>
</evidence>
<dbReference type="Proteomes" id="UP000237662">
    <property type="component" value="Unassembled WGS sequence"/>
</dbReference>
<evidence type="ECO:0000256" key="1">
    <source>
        <dbReference type="SAM" id="MobiDB-lite"/>
    </source>
</evidence>
<gene>
    <name evidence="3" type="ORF">CLV84_1095</name>
</gene>
<name>A0A2S6I9G2_9BACT</name>
<proteinExistence type="predicted"/>
<feature type="domain" description="Right handed beta helix" evidence="2">
    <location>
        <begin position="266"/>
        <end position="345"/>
    </location>
</feature>
<feature type="compositionally biased region" description="Basic and acidic residues" evidence="1">
    <location>
        <begin position="475"/>
        <end position="484"/>
    </location>
</feature>
<dbReference type="RefSeq" id="WP_104418704.1">
    <property type="nucleotide sequence ID" value="NZ_PTJC01000005.1"/>
</dbReference>
<evidence type="ECO:0000259" key="2">
    <source>
        <dbReference type="Pfam" id="PF13229"/>
    </source>
</evidence>
<comment type="caution">
    <text evidence="3">The sequence shown here is derived from an EMBL/GenBank/DDBJ whole genome shotgun (WGS) entry which is preliminary data.</text>
</comment>
<dbReference type="OrthoDB" id="1111178at2"/>
<protein>
    <recommendedName>
        <fullName evidence="2">Right handed beta helix domain-containing protein</fullName>
    </recommendedName>
</protein>
<dbReference type="InterPro" id="IPR039448">
    <property type="entry name" value="Beta_helix"/>
</dbReference>
<keyword evidence="4" id="KW-1185">Reference proteome</keyword>
<dbReference type="EMBL" id="PTJC01000005">
    <property type="protein sequence ID" value="PPK88131.1"/>
    <property type="molecule type" value="Genomic_DNA"/>
</dbReference>
<sequence length="497" mass="54054">MRIPILLVVLLTLCFACEVDRDYLTGDSVELRFSLDTLTFDTVFTARGSATRVFTVYNDGSDPVLIDRITVAGETGVTFTFNADGTMGPEVEDVVIFAQDSIFVFVEVEVDPTEPEEVSPFIATDRLLFETGDFQHEVTLEAYGQNALYLNGFNRGTLVQPICQDGTFTLPTELPTVIYGSLVVDSCVLRALAGTRIYFHGGLQRDEQPGGLGIFEDGFIYTLPAGRIELLGTLEDPIILATDRLEEDFAESTGGYRGLVLGPLSRGNRIEHTEIRNAIIGVTVDSLAEVTLANSRITNSSGAAVVSYQGDVTARNALFHSNQTNSIQVIKGGNLLLEHCTVANYGSTQPALSLSNCAPVPDEDYCLQAPLYARIANSIVVGGSPVEINLIDVDAREDPQTFDLRITNSVVRTDQRFLNDAGGLYENFYSTICEGCYNLESGNLLFASISDDDYRPDSLSVARNLGVYLPSLPRDLEGNERDTESPDAGALEWQPAG</sequence>
<accession>A0A2S6I9G2</accession>
<reference evidence="3 4" key="1">
    <citation type="submission" date="2018-02" db="EMBL/GenBank/DDBJ databases">
        <title>Genomic Encyclopedia of Archaeal and Bacterial Type Strains, Phase II (KMG-II): from individual species to whole genera.</title>
        <authorList>
            <person name="Goeker M."/>
        </authorList>
    </citation>
    <scope>NUCLEOTIDE SEQUENCE [LARGE SCALE GENOMIC DNA]</scope>
    <source>
        <strain evidence="3 4">DSM 29526</strain>
    </source>
</reference>